<dbReference type="AlphaFoldDB" id="A0A8E2LGW8"/>
<comment type="caution">
    <text evidence="2">The sequence shown here is derived from an EMBL/GenBank/DDBJ whole genome shotgun (WGS) entry which is preliminary data.</text>
</comment>
<accession>A0A8E2LGW8</accession>
<proteinExistence type="predicted"/>
<name>A0A8E2LGW8_9BACI</name>
<dbReference type="Proteomes" id="UP000189761">
    <property type="component" value="Unassembled WGS sequence"/>
</dbReference>
<reference evidence="2 3" key="1">
    <citation type="submission" date="2017-01" db="EMBL/GenBank/DDBJ databases">
        <title>Draft genome sequence of Bacillus oleronius.</title>
        <authorList>
            <person name="Allam M."/>
        </authorList>
    </citation>
    <scope>NUCLEOTIDE SEQUENCE [LARGE SCALE GENOMIC DNA]</scope>
    <source>
        <strain evidence="2 3">DSM 9356</strain>
    </source>
</reference>
<evidence type="ECO:0000313" key="3">
    <source>
        <dbReference type="Proteomes" id="UP000189761"/>
    </source>
</evidence>
<gene>
    <name evidence="2" type="ORF">BWZ43_04490</name>
</gene>
<keyword evidence="3" id="KW-1185">Reference proteome</keyword>
<keyword evidence="1" id="KW-0175">Coiled coil</keyword>
<evidence type="ECO:0000256" key="1">
    <source>
        <dbReference type="SAM" id="Coils"/>
    </source>
</evidence>
<protein>
    <submittedName>
        <fullName evidence="2">Transposase</fullName>
    </submittedName>
</protein>
<dbReference type="InterPro" id="IPR009057">
    <property type="entry name" value="Homeodomain-like_sf"/>
</dbReference>
<sequence>MSKILFTDQEQKLLMKHPYVKAVSEKAITYTDEFKALAIKEYEEGKFPRQIFEDAGFDIEIVGTERASSSLKRWRKAYKENGVAGLEDTRKYHSGRPLERELSLEEKYARLEAQNALLRAENELLKKIDLAERMLVKKRKN</sequence>
<organism evidence="2 3">
    <name type="scientific">Heyndrickxia oleronia</name>
    <dbReference type="NCBI Taxonomy" id="38875"/>
    <lineage>
        <taxon>Bacteria</taxon>
        <taxon>Bacillati</taxon>
        <taxon>Bacillota</taxon>
        <taxon>Bacilli</taxon>
        <taxon>Bacillales</taxon>
        <taxon>Bacillaceae</taxon>
        <taxon>Heyndrickxia</taxon>
    </lineage>
</organism>
<dbReference type="Pfam" id="PF20310">
    <property type="entry name" value="HTH_Tnp_2"/>
    <property type="match status" value="1"/>
</dbReference>
<dbReference type="EMBL" id="MTLA01000049">
    <property type="protein sequence ID" value="OOP69559.1"/>
    <property type="molecule type" value="Genomic_DNA"/>
</dbReference>
<feature type="coiled-coil region" evidence="1">
    <location>
        <begin position="101"/>
        <end position="128"/>
    </location>
</feature>
<dbReference type="InterPro" id="IPR046929">
    <property type="entry name" value="HTH_Tnp"/>
</dbReference>
<evidence type="ECO:0000313" key="2">
    <source>
        <dbReference type="EMBL" id="OOP69559.1"/>
    </source>
</evidence>
<dbReference type="SUPFAM" id="SSF46689">
    <property type="entry name" value="Homeodomain-like"/>
    <property type="match status" value="1"/>
</dbReference>